<dbReference type="InterPro" id="IPR011037">
    <property type="entry name" value="Pyrv_Knase-like_insert_dom_sf"/>
</dbReference>
<protein>
    <submittedName>
        <fullName evidence="2">MOSC domain-containing protein</fullName>
    </submittedName>
</protein>
<dbReference type="Gene3D" id="2.40.33.20">
    <property type="entry name" value="PK beta-barrel domain-like"/>
    <property type="match status" value="1"/>
</dbReference>
<dbReference type="GO" id="GO:0003824">
    <property type="term" value="F:catalytic activity"/>
    <property type="evidence" value="ECO:0007669"/>
    <property type="project" value="InterPro"/>
</dbReference>
<proteinExistence type="predicted"/>
<dbReference type="GO" id="GO:0030170">
    <property type="term" value="F:pyridoxal phosphate binding"/>
    <property type="evidence" value="ECO:0007669"/>
    <property type="project" value="InterPro"/>
</dbReference>
<organism evidence="2 3">
    <name type="scientific">Ajellomyces capsulatus (strain H143)</name>
    <name type="common">Darling's disease fungus</name>
    <name type="synonym">Histoplasma capsulatum</name>
    <dbReference type="NCBI Taxonomy" id="544712"/>
    <lineage>
        <taxon>Eukaryota</taxon>
        <taxon>Fungi</taxon>
        <taxon>Dikarya</taxon>
        <taxon>Ascomycota</taxon>
        <taxon>Pezizomycotina</taxon>
        <taxon>Eurotiomycetes</taxon>
        <taxon>Eurotiomycetidae</taxon>
        <taxon>Onygenales</taxon>
        <taxon>Ajellomycetaceae</taxon>
        <taxon>Histoplasma</taxon>
    </lineage>
</organism>
<evidence type="ECO:0000313" key="2">
    <source>
        <dbReference type="EMBL" id="EER40074.1"/>
    </source>
</evidence>
<dbReference type="SUPFAM" id="SSF50800">
    <property type="entry name" value="PK beta-barrel domain-like"/>
    <property type="match status" value="1"/>
</dbReference>
<dbReference type="OrthoDB" id="14384at2759"/>
<dbReference type="AlphaFoldDB" id="C6HGZ0"/>
<reference evidence="3" key="1">
    <citation type="submission" date="2009-05" db="EMBL/GenBank/DDBJ databases">
        <title>The genome sequence of Ajellomyces capsulatus strain H143.</title>
        <authorList>
            <person name="Champion M."/>
            <person name="Cuomo C.A."/>
            <person name="Ma L.-J."/>
            <person name="Henn M.R."/>
            <person name="Sil A."/>
            <person name="Goldman B."/>
            <person name="Young S.K."/>
            <person name="Kodira C.D."/>
            <person name="Zeng Q."/>
            <person name="Koehrsen M."/>
            <person name="Alvarado L."/>
            <person name="Berlin A.M."/>
            <person name="Borenstein D."/>
            <person name="Chen Z."/>
            <person name="Engels R."/>
            <person name="Freedman E."/>
            <person name="Gellesch M."/>
            <person name="Goldberg J."/>
            <person name="Griggs A."/>
            <person name="Gujja S."/>
            <person name="Heiman D.I."/>
            <person name="Hepburn T.A."/>
            <person name="Howarth C."/>
            <person name="Jen D."/>
            <person name="Larson L."/>
            <person name="Lewis B."/>
            <person name="Mehta T."/>
            <person name="Park D."/>
            <person name="Pearson M."/>
            <person name="Roberts A."/>
            <person name="Saif S."/>
            <person name="Shea T.D."/>
            <person name="Shenoy N."/>
            <person name="Sisk P."/>
            <person name="Stolte C."/>
            <person name="Sykes S."/>
            <person name="Walk T."/>
            <person name="White J."/>
            <person name="Yandava C."/>
            <person name="Klein B."/>
            <person name="McEwen J.G."/>
            <person name="Puccia R."/>
            <person name="Goldman G.H."/>
            <person name="Felipe M.S."/>
            <person name="Nino-Vega G."/>
            <person name="San-Blas G."/>
            <person name="Taylor J.W."/>
            <person name="Mendoza L."/>
            <person name="Galagan J.E."/>
            <person name="Nusbaum C."/>
            <person name="Birren B.W."/>
        </authorList>
    </citation>
    <scope>NUCLEOTIDE SEQUENCE [LARGE SCALE GENOMIC DNA]</scope>
    <source>
        <strain evidence="3">H143</strain>
    </source>
</reference>
<sequence length="201" mass="20858">MSVLSVHASATHSFSKPRVPSITLLPGLGVRGDAHAGATVQHRSRLHISPPLPNLRQVHLMHVEILDVAGGDGGDGGDGGSCGGKLRPGDLGENITTRGIDLLSLGKGTRLRFVGGGEEGGDGDGDGDGAEVVVTGLRNPCPQINRFRSGLVEKFVVRGPDGRIVARKAGVMGIVERGGVVRPGMRILVERPPVHEALECV</sequence>
<evidence type="ECO:0000313" key="3">
    <source>
        <dbReference type="Proteomes" id="UP000002624"/>
    </source>
</evidence>
<name>C6HGZ0_AJECH</name>
<dbReference type="VEuPathDB" id="FungiDB:HCDG_05471"/>
<dbReference type="STRING" id="544712.C6HGZ0"/>
<dbReference type="InterPro" id="IPR005302">
    <property type="entry name" value="MoCF_Sase_C"/>
</dbReference>
<dbReference type="Pfam" id="PF03473">
    <property type="entry name" value="MOSC"/>
    <property type="match status" value="1"/>
</dbReference>
<dbReference type="PROSITE" id="PS51340">
    <property type="entry name" value="MOSC"/>
    <property type="match status" value="1"/>
</dbReference>
<gene>
    <name evidence="2" type="ORF">HCDG_05471</name>
</gene>
<dbReference type="HOGENOM" id="CLU_092690_0_0_1"/>
<dbReference type="PANTHER" id="PTHR36930:SF1">
    <property type="entry name" value="MOSC DOMAIN-CONTAINING PROTEIN"/>
    <property type="match status" value="1"/>
</dbReference>
<feature type="domain" description="MOSC" evidence="1">
    <location>
        <begin position="17"/>
        <end position="190"/>
    </location>
</feature>
<dbReference type="GO" id="GO:0030151">
    <property type="term" value="F:molybdenum ion binding"/>
    <property type="evidence" value="ECO:0007669"/>
    <property type="project" value="InterPro"/>
</dbReference>
<dbReference type="InterPro" id="IPR052716">
    <property type="entry name" value="MOSC_domain"/>
</dbReference>
<accession>C6HGZ0</accession>
<dbReference type="Proteomes" id="UP000002624">
    <property type="component" value="Unassembled WGS sequence"/>
</dbReference>
<dbReference type="EMBL" id="GG692427">
    <property type="protein sequence ID" value="EER40074.1"/>
    <property type="molecule type" value="Genomic_DNA"/>
</dbReference>
<dbReference type="OMA" id="RQVHLMP"/>
<dbReference type="PANTHER" id="PTHR36930">
    <property type="entry name" value="METAL-SULFUR CLUSTER BIOSYNTHESIS PROTEINS YUAD-RELATED"/>
    <property type="match status" value="1"/>
</dbReference>
<evidence type="ECO:0000259" key="1">
    <source>
        <dbReference type="PROSITE" id="PS51340"/>
    </source>
</evidence>